<dbReference type="InterPro" id="IPR027417">
    <property type="entry name" value="P-loop_NTPase"/>
</dbReference>
<gene>
    <name evidence="5" type="ORF">SAMN05660653_00645</name>
</gene>
<dbReference type="RefSeq" id="WP_092117183.1">
    <property type="nucleotide sequence ID" value="NZ_FMXO01000003.1"/>
</dbReference>
<evidence type="ECO:0000256" key="1">
    <source>
        <dbReference type="ARBA" id="ARBA00006354"/>
    </source>
</evidence>
<dbReference type="InterPro" id="IPR014721">
    <property type="entry name" value="Ribsml_uS5_D2-typ_fold_subgr"/>
</dbReference>
<dbReference type="Pfam" id="PF01078">
    <property type="entry name" value="Mg_chelatase"/>
    <property type="match status" value="1"/>
</dbReference>
<evidence type="ECO:0000313" key="5">
    <source>
        <dbReference type="EMBL" id="SDB13192.1"/>
    </source>
</evidence>
<dbReference type="OrthoDB" id="9813147at2"/>
<dbReference type="InterPro" id="IPR000523">
    <property type="entry name" value="Mg_chelatse_chII-like_cat_dom"/>
</dbReference>
<dbReference type="InterPro" id="IPR003593">
    <property type="entry name" value="AAA+_ATPase"/>
</dbReference>
<dbReference type="GO" id="GO:0005524">
    <property type="term" value="F:ATP binding"/>
    <property type="evidence" value="ECO:0007669"/>
    <property type="project" value="UniProtKB-KW"/>
</dbReference>
<dbReference type="EMBL" id="FMXO01000003">
    <property type="protein sequence ID" value="SDB13192.1"/>
    <property type="molecule type" value="Genomic_DNA"/>
</dbReference>
<dbReference type="CDD" id="cd00009">
    <property type="entry name" value="AAA"/>
    <property type="match status" value="1"/>
</dbReference>
<dbReference type="PRINTS" id="PR01657">
    <property type="entry name" value="MCMFAMILY"/>
</dbReference>
<dbReference type="Proteomes" id="UP000198771">
    <property type="component" value="Unassembled WGS sequence"/>
</dbReference>
<dbReference type="Pfam" id="PF13335">
    <property type="entry name" value="Mg_chelatase_C"/>
    <property type="match status" value="1"/>
</dbReference>
<evidence type="ECO:0000256" key="2">
    <source>
        <dbReference type="ARBA" id="ARBA00022741"/>
    </source>
</evidence>
<dbReference type="Gene3D" id="3.40.50.300">
    <property type="entry name" value="P-loop containing nucleotide triphosphate hydrolases"/>
    <property type="match status" value="1"/>
</dbReference>
<evidence type="ECO:0000259" key="4">
    <source>
        <dbReference type="SMART" id="SM00382"/>
    </source>
</evidence>
<accession>A0A1G6AXV1</accession>
<evidence type="ECO:0000256" key="3">
    <source>
        <dbReference type="ARBA" id="ARBA00022840"/>
    </source>
</evidence>
<protein>
    <submittedName>
        <fullName evidence="5">Magnesium chelatase family protein</fullName>
    </submittedName>
</protein>
<dbReference type="SMART" id="SM00382">
    <property type="entry name" value="AAA"/>
    <property type="match status" value="1"/>
</dbReference>
<dbReference type="SUPFAM" id="SSF52540">
    <property type="entry name" value="P-loop containing nucleoside triphosphate hydrolases"/>
    <property type="match status" value="1"/>
</dbReference>
<dbReference type="GO" id="GO:0003677">
    <property type="term" value="F:DNA binding"/>
    <property type="evidence" value="ECO:0007669"/>
    <property type="project" value="InterPro"/>
</dbReference>
<dbReference type="PANTHER" id="PTHR32039:SF7">
    <property type="entry name" value="COMPETENCE PROTEIN COMM"/>
    <property type="match status" value="1"/>
</dbReference>
<dbReference type="PANTHER" id="PTHR32039">
    <property type="entry name" value="MAGNESIUM-CHELATASE SUBUNIT CHLI"/>
    <property type="match status" value="1"/>
</dbReference>
<name>A0A1G6AXV1_9BACT</name>
<dbReference type="STRING" id="617002.SAMN05660653_00645"/>
<dbReference type="AlphaFoldDB" id="A0A1G6AXV1"/>
<dbReference type="InterPro" id="IPR045006">
    <property type="entry name" value="CHLI-like"/>
</dbReference>
<proteinExistence type="inferred from homology"/>
<dbReference type="InterPro" id="IPR020568">
    <property type="entry name" value="Ribosomal_Su5_D2-typ_SF"/>
</dbReference>
<sequence>MLAKIATTALMGIEAFHVELEVDFARQGMPSFTMVGLAEGAVRESKERVFAALKNTGFKLPPARITVNLAPADMRKEGSAYDLPLAMGLLAGIDVVRQDQVQGYFLAGELSLTGELKPVSGILPLALKARSMGARGLIVPADNAQEASVVKELPVYGAHSLSQAVRFLLGEEAISPADCDLDELWKNRHQSPLDFSEVKGQEHAKRAIEIAAAGNHNLIFLGPPGSGKTMLAKRLPSILPALEFEEALEVTKVYSVAGMLTKNQPLVVTRPFRSPHHTISDAGLIGGGHYPRPGEVSLAHRGVLFLDELPEFKKHVLEVLRQPLEDGVVTISRAAVSLTYPADLMLVAAMNPCPCGYLTDENHQCTCSPQQIQRYRSRLSGPLLDRIDLHVEVPAVPYKELRQKSGSRDSATMLANIERARAVQSSRYRNTPLLTNSDLDGRWLNKFCFLGDAEHDFLGAAVRRLSLSARAYTRVLRIARTIADLEGTDNLTSDHLAEAINYRTLDRQAQTWA</sequence>
<keyword evidence="6" id="KW-1185">Reference proteome</keyword>
<organism evidence="5 6">
    <name type="scientific">Desulfonatronum thiosulfatophilum</name>
    <dbReference type="NCBI Taxonomy" id="617002"/>
    <lineage>
        <taxon>Bacteria</taxon>
        <taxon>Pseudomonadati</taxon>
        <taxon>Thermodesulfobacteriota</taxon>
        <taxon>Desulfovibrionia</taxon>
        <taxon>Desulfovibrionales</taxon>
        <taxon>Desulfonatronaceae</taxon>
        <taxon>Desulfonatronum</taxon>
    </lineage>
</organism>
<dbReference type="NCBIfam" id="TIGR00368">
    <property type="entry name" value="YifB family Mg chelatase-like AAA ATPase"/>
    <property type="match status" value="1"/>
</dbReference>
<dbReference type="SUPFAM" id="SSF54211">
    <property type="entry name" value="Ribosomal protein S5 domain 2-like"/>
    <property type="match status" value="1"/>
</dbReference>
<keyword evidence="3" id="KW-0067">ATP-binding</keyword>
<keyword evidence="2" id="KW-0547">Nucleotide-binding</keyword>
<dbReference type="InterPro" id="IPR001208">
    <property type="entry name" value="MCM_dom"/>
</dbReference>
<dbReference type="Gene3D" id="3.30.230.10">
    <property type="match status" value="1"/>
</dbReference>
<dbReference type="InterPro" id="IPR004482">
    <property type="entry name" value="Mg_chelat-rel"/>
</dbReference>
<dbReference type="Pfam" id="PF13541">
    <property type="entry name" value="ChlI"/>
    <property type="match status" value="1"/>
</dbReference>
<comment type="similarity">
    <text evidence="1">Belongs to the Mg-chelatase subunits D/I family. ComM subfamily.</text>
</comment>
<feature type="domain" description="AAA+ ATPase" evidence="4">
    <location>
        <begin position="214"/>
        <end position="397"/>
    </location>
</feature>
<evidence type="ECO:0000313" key="6">
    <source>
        <dbReference type="Proteomes" id="UP000198771"/>
    </source>
</evidence>
<dbReference type="InterPro" id="IPR025158">
    <property type="entry name" value="Mg_chelat-rel_C"/>
</dbReference>
<reference evidence="5 6" key="1">
    <citation type="submission" date="2016-10" db="EMBL/GenBank/DDBJ databases">
        <authorList>
            <person name="de Groot N.N."/>
        </authorList>
    </citation>
    <scope>NUCLEOTIDE SEQUENCE [LARGE SCALE GENOMIC DNA]</scope>
    <source>
        <strain evidence="5 6">ASO4-2</strain>
    </source>
</reference>